<evidence type="ECO:0000256" key="3">
    <source>
        <dbReference type="ARBA" id="ARBA00035646"/>
    </source>
</evidence>
<dbReference type="InterPro" id="IPR000638">
    <property type="entry name" value="Gas-vesicle_GvpA-like"/>
</dbReference>
<feature type="region of interest" description="Disordered" evidence="5">
    <location>
        <begin position="116"/>
        <end position="175"/>
    </location>
</feature>
<dbReference type="RefSeq" id="WP_223854185.1">
    <property type="nucleotide sequence ID" value="NZ_BMMN01000016.1"/>
</dbReference>
<evidence type="ECO:0000256" key="2">
    <source>
        <dbReference type="ARBA" id="ARBA00035108"/>
    </source>
</evidence>
<dbReference type="Pfam" id="PF00741">
    <property type="entry name" value="Gas_vesicle"/>
    <property type="match status" value="1"/>
</dbReference>
<organism evidence="6 7">
    <name type="scientific">Microbispora bryophytorum</name>
    <dbReference type="NCBI Taxonomy" id="1460882"/>
    <lineage>
        <taxon>Bacteria</taxon>
        <taxon>Bacillati</taxon>
        <taxon>Actinomycetota</taxon>
        <taxon>Actinomycetes</taxon>
        <taxon>Streptosporangiales</taxon>
        <taxon>Streptosporangiaceae</taxon>
        <taxon>Microbispora</taxon>
    </lineage>
</organism>
<evidence type="ECO:0000313" key="6">
    <source>
        <dbReference type="EMBL" id="GGO27925.1"/>
    </source>
</evidence>
<accession>A0A8H9H9S0</accession>
<comment type="caution">
    <text evidence="6">The sequence shown here is derived from an EMBL/GenBank/DDBJ whole genome shotgun (WGS) entry which is preliminary data.</text>
</comment>
<dbReference type="PROSITE" id="PS00669">
    <property type="entry name" value="GAS_VESICLE_A_2"/>
    <property type="match status" value="1"/>
</dbReference>
<evidence type="ECO:0000256" key="4">
    <source>
        <dbReference type="SAM" id="Coils"/>
    </source>
</evidence>
<evidence type="ECO:0000256" key="5">
    <source>
        <dbReference type="SAM" id="MobiDB-lite"/>
    </source>
</evidence>
<comment type="subcellular location">
    <subcellularLocation>
        <location evidence="2">Gas vesicle</location>
    </subcellularLocation>
</comment>
<feature type="compositionally biased region" description="Gly residues" evidence="5">
    <location>
        <begin position="166"/>
        <end position="175"/>
    </location>
</feature>
<dbReference type="PANTHER" id="PTHR35344">
    <property type="entry name" value="GAS VESICLE STRUCTURAL PROTEIN 2-RELATED"/>
    <property type="match status" value="1"/>
</dbReference>
<dbReference type="GO" id="GO:0031411">
    <property type="term" value="C:gas vesicle"/>
    <property type="evidence" value="ECO:0007669"/>
    <property type="project" value="UniProtKB-SubCell"/>
</dbReference>
<reference evidence="6" key="2">
    <citation type="submission" date="2020-09" db="EMBL/GenBank/DDBJ databases">
        <authorList>
            <person name="Sun Q."/>
            <person name="Zhou Y."/>
        </authorList>
    </citation>
    <scope>NUCLEOTIDE SEQUENCE</scope>
    <source>
        <strain evidence="6">CGMCC 4.7138</strain>
    </source>
</reference>
<dbReference type="Proteomes" id="UP000653480">
    <property type="component" value="Unassembled WGS sequence"/>
</dbReference>
<dbReference type="InterPro" id="IPR018493">
    <property type="entry name" value="GvpA-like_CS"/>
</dbReference>
<feature type="coiled-coil region" evidence="4">
    <location>
        <begin position="88"/>
        <end position="115"/>
    </location>
</feature>
<dbReference type="GO" id="GO:0005198">
    <property type="term" value="F:structural molecule activity"/>
    <property type="evidence" value="ECO:0007669"/>
    <property type="project" value="InterPro"/>
</dbReference>
<name>A0A8H9H9S0_9ACTN</name>
<dbReference type="PANTHER" id="PTHR35344:SF4">
    <property type="entry name" value="GAS VESICLE PROTEIN A1"/>
    <property type="match status" value="1"/>
</dbReference>
<keyword evidence="7" id="KW-1185">Reference proteome</keyword>
<keyword evidence="1" id="KW-0304">Gas vesicle</keyword>
<feature type="compositionally biased region" description="Basic and acidic residues" evidence="5">
    <location>
        <begin position="116"/>
        <end position="162"/>
    </location>
</feature>
<dbReference type="GO" id="GO:0012506">
    <property type="term" value="C:vesicle membrane"/>
    <property type="evidence" value="ECO:0007669"/>
    <property type="project" value="InterPro"/>
</dbReference>
<dbReference type="PROSITE" id="PS00234">
    <property type="entry name" value="GAS_VESICLE_A_1"/>
    <property type="match status" value="1"/>
</dbReference>
<dbReference type="AlphaFoldDB" id="A0A8H9H9S0"/>
<protein>
    <recommendedName>
        <fullName evidence="8">Gas vesicle structural protein</fullName>
    </recommendedName>
</protein>
<proteinExistence type="inferred from homology"/>
<sequence>MTDPRSRPILRESSYAPPAVMGRESTNLGDILERVLDRGIVIAGDIRVNLLEIELLTIKLRLVIASVDTAREIGIDWWERDPWLSGKDRELAEENRRLRDRLNAVEERLLAWEERAELEPGEHAHERPGEHAGERPGEHAQEGPGFRAHERRGDRQAEDRARRLGRLGGTEPGRE</sequence>
<keyword evidence="4" id="KW-0175">Coiled coil</keyword>
<comment type="similarity">
    <text evidence="3">Belongs to the gas vesicle GvpA family.</text>
</comment>
<evidence type="ECO:0000256" key="1">
    <source>
        <dbReference type="ARBA" id="ARBA00022987"/>
    </source>
</evidence>
<reference evidence="6" key="1">
    <citation type="journal article" date="2014" name="Int. J. Syst. Evol. Microbiol.">
        <title>Complete genome sequence of Corynebacterium casei LMG S-19264T (=DSM 44701T), isolated from a smear-ripened cheese.</title>
        <authorList>
            <consortium name="US DOE Joint Genome Institute (JGI-PGF)"/>
            <person name="Walter F."/>
            <person name="Albersmeier A."/>
            <person name="Kalinowski J."/>
            <person name="Ruckert C."/>
        </authorList>
    </citation>
    <scope>NUCLEOTIDE SEQUENCE</scope>
    <source>
        <strain evidence="6">CGMCC 4.7138</strain>
    </source>
</reference>
<dbReference type="InterPro" id="IPR050530">
    <property type="entry name" value="GvpA"/>
</dbReference>
<evidence type="ECO:0008006" key="8">
    <source>
        <dbReference type="Google" id="ProtNLM"/>
    </source>
</evidence>
<dbReference type="EMBL" id="BMMN01000016">
    <property type="protein sequence ID" value="GGO27925.1"/>
    <property type="molecule type" value="Genomic_DNA"/>
</dbReference>
<evidence type="ECO:0000313" key="7">
    <source>
        <dbReference type="Proteomes" id="UP000653480"/>
    </source>
</evidence>
<gene>
    <name evidence="6" type="ORF">GCM10011574_61820</name>
</gene>